<dbReference type="EMBL" id="FQVL01000001">
    <property type="protein sequence ID" value="SHE39100.1"/>
    <property type="molecule type" value="Genomic_DNA"/>
</dbReference>
<dbReference type="GO" id="GO:0016836">
    <property type="term" value="F:hydro-lyase activity"/>
    <property type="evidence" value="ECO:0007669"/>
    <property type="project" value="UniProtKB-ARBA"/>
</dbReference>
<protein>
    <submittedName>
        <fullName evidence="3">Enoyl-CoA hydratase/carnithine racemase</fullName>
    </submittedName>
</protein>
<reference evidence="3 4" key="1">
    <citation type="submission" date="2016-11" db="EMBL/GenBank/DDBJ databases">
        <authorList>
            <person name="Jaros S."/>
            <person name="Januszkiewicz K."/>
            <person name="Wedrychowicz H."/>
        </authorList>
    </citation>
    <scope>NUCLEOTIDE SEQUENCE [LARGE SCALE GENOMIC DNA]</scope>
    <source>
        <strain evidence="3 4">DSM 44666</strain>
    </source>
</reference>
<dbReference type="SUPFAM" id="SSF52096">
    <property type="entry name" value="ClpP/crotonase"/>
    <property type="match status" value="1"/>
</dbReference>
<dbReference type="PANTHER" id="PTHR11941:SF54">
    <property type="entry name" value="ENOYL-COA HYDRATASE, MITOCHONDRIAL"/>
    <property type="match status" value="1"/>
</dbReference>
<gene>
    <name evidence="3" type="ORF">SAMN05444392_101294</name>
</gene>
<sequence length="255" mass="28281">MASVDLLRDGHVATIQLNRPEKLNALTKEMTKQLFEIVYEVNQDDELRVVILTGVGEKSFSVGSDVTLLDEYGTNWHFRNRLEYCDLLRGMKKPLIAMIGGYAVGGGFELALCADLRFAAESAKFGATEIKLGWIGGGGVTQLLTHLIGYGKAMKMILSGEIISAQEANEMGILEALVPDDQLRNYTYEFAHKIASYSPVALQTAKHGCKIALSTPLDVGIMYERDMQTISFYTEDKEEGIQAFKEKRAPKFQGR</sequence>
<dbReference type="Proteomes" id="UP000184476">
    <property type="component" value="Unassembled WGS sequence"/>
</dbReference>
<dbReference type="PANTHER" id="PTHR11941">
    <property type="entry name" value="ENOYL-COA HYDRATASE-RELATED"/>
    <property type="match status" value="1"/>
</dbReference>
<name>A0A1M4T3S3_9BACL</name>
<accession>A0A1M4T3S3</accession>
<dbReference type="InterPro" id="IPR029045">
    <property type="entry name" value="ClpP/crotonase-like_dom_sf"/>
</dbReference>
<dbReference type="InterPro" id="IPR001753">
    <property type="entry name" value="Enoyl-CoA_hydra/iso"/>
</dbReference>
<keyword evidence="4" id="KW-1185">Reference proteome</keyword>
<dbReference type="AlphaFoldDB" id="A0A1M4T3S3"/>
<dbReference type="Gene3D" id="3.90.226.10">
    <property type="entry name" value="2-enoyl-CoA Hydratase, Chain A, domain 1"/>
    <property type="match status" value="1"/>
</dbReference>
<comment type="similarity">
    <text evidence="1">Belongs to the enoyl-CoA hydratase/isomerase family.</text>
</comment>
<dbReference type="InterPro" id="IPR014748">
    <property type="entry name" value="Enoyl-CoA_hydra_C"/>
</dbReference>
<dbReference type="Pfam" id="PF00378">
    <property type="entry name" value="ECH_1"/>
    <property type="match status" value="1"/>
</dbReference>
<evidence type="ECO:0000256" key="1">
    <source>
        <dbReference type="ARBA" id="ARBA00005254"/>
    </source>
</evidence>
<evidence type="ECO:0000313" key="4">
    <source>
        <dbReference type="Proteomes" id="UP000184476"/>
    </source>
</evidence>
<evidence type="ECO:0000256" key="2">
    <source>
        <dbReference type="ARBA" id="ARBA00023239"/>
    </source>
</evidence>
<proteinExistence type="inferred from homology"/>
<dbReference type="CDD" id="cd06558">
    <property type="entry name" value="crotonase-like"/>
    <property type="match status" value="1"/>
</dbReference>
<keyword evidence="2" id="KW-0456">Lyase</keyword>
<dbReference type="Gene3D" id="1.10.12.10">
    <property type="entry name" value="Lyase 2-enoyl-coa Hydratase, Chain A, domain 2"/>
    <property type="match status" value="1"/>
</dbReference>
<dbReference type="FunFam" id="1.10.12.10:FF:000001">
    <property type="entry name" value="Probable enoyl-CoA hydratase, mitochondrial"/>
    <property type="match status" value="1"/>
</dbReference>
<dbReference type="RefSeq" id="WP_073150815.1">
    <property type="nucleotide sequence ID" value="NZ_FQVL01000001.1"/>
</dbReference>
<evidence type="ECO:0000313" key="3">
    <source>
        <dbReference type="EMBL" id="SHE39100.1"/>
    </source>
</evidence>
<dbReference type="GO" id="GO:0006635">
    <property type="term" value="P:fatty acid beta-oxidation"/>
    <property type="evidence" value="ECO:0007669"/>
    <property type="project" value="TreeGrafter"/>
</dbReference>
<organism evidence="3 4">
    <name type="scientific">Seinonella peptonophila</name>
    <dbReference type="NCBI Taxonomy" id="112248"/>
    <lineage>
        <taxon>Bacteria</taxon>
        <taxon>Bacillati</taxon>
        <taxon>Bacillota</taxon>
        <taxon>Bacilli</taxon>
        <taxon>Bacillales</taxon>
        <taxon>Thermoactinomycetaceae</taxon>
        <taxon>Seinonella</taxon>
    </lineage>
</organism>
<dbReference type="STRING" id="112248.SAMN05444392_101294"/>
<dbReference type="OrthoDB" id="9775794at2"/>